<dbReference type="Pfam" id="PF02204">
    <property type="entry name" value="VPS9"/>
    <property type="match status" value="1"/>
</dbReference>
<accession>A0A2P6P0J3</accession>
<evidence type="ECO:0000313" key="3">
    <source>
        <dbReference type="Proteomes" id="UP000241769"/>
    </source>
</evidence>
<keyword evidence="3" id="KW-1185">Reference proteome</keyword>
<reference evidence="2 3" key="1">
    <citation type="journal article" date="2018" name="Genome Biol. Evol.">
        <title>Multiple Roots of Fruiting Body Formation in Amoebozoa.</title>
        <authorList>
            <person name="Hillmann F."/>
            <person name="Forbes G."/>
            <person name="Novohradska S."/>
            <person name="Ferling I."/>
            <person name="Riege K."/>
            <person name="Groth M."/>
            <person name="Westermann M."/>
            <person name="Marz M."/>
            <person name="Spaller T."/>
            <person name="Winckler T."/>
            <person name="Schaap P."/>
            <person name="Glockner G."/>
        </authorList>
    </citation>
    <scope>NUCLEOTIDE SEQUENCE [LARGE SCALE GENOMIC DNA]</scope>
    <source>
        <strain evidence="2 3">Jena</strain>
    </source>
</reference>
<dbReference type="GO" id="GO:0031267">
    <property type="term" value="F:small GTPase binding"/>
    <property type="evidence" value="ECO:0007669"/>
    <property type="project" value="TreeGrafter"/>
</dbReference>
<dbReference type="AlphaFoldDB" id="A0A2P6P0J3"/>
<dbReference type="GO" id="GO:0005829">
    <property type="term" value="C:cytosol"/>
    <property type="evidence" value="ECO:0007669"/>
    <property type="project" value="TreeGrafter"/>
</dbReference>
<dbReference type="PROSITE" id="PS51205">
    <property type="entry name" value="VPS9"/>
    <property type="match status" value="1"/>
</dbReference>
<dbReference type="InterPro" id="IPR003123">
    <property type="entry name" value="VPS9"/>
</dbReference>
<comment type="caution">
    <text evidence="2">The sequence shown here is derived from an EMBL/GenBank/DDBJ whole genome shotgun (WGS) entry which is preliminary data.</text>
</comment>
<dbReference type="OrthoDB" id="20531at2759"/>
<dbReference type="SUPFAM" id="SSF109993">
    <property type="entry name" value="VPS9 domain"/>
    <property type="match status" value="1"/>
</dbReference>
<gene>
    <name evidence="2" type="ORF">PROFUN_00049</name>
</gene>
<dbReference type="PANTHER" id="PTHR23101:SF25">
    <property type="entry name" value="GTPASE-ACTIVATING PROTEIN AND VPS9 DOMAIN-CONTAINING PROTEIN 1"/>
    <property type="match status" value="1"/>
</dbReference>
<dbReference type="Gene3D" id="1.20.1050.80">
    <property type="entry name" value="VPS9 domain"/>
    <property type="match status" value="1"/>
</dbReference>
<protein>
    <recommendedName>
        <fullName evidence="1">VPS9 domain-containing protein</fullName>
    </recommendedName>
</protein>
<dbReference type="InterPro" id="IPR037191">
    <property type="entry name" value="VPS9_dom_sf"/>
</dbReference>
<evidence type="ECO:0000259" key="1">
    <source>
        <dbReference type="PROSITE" id="PS51205"/>
    </source>
</evidence>
<dbReference type="GO" id="GO:0016192">
    <property type="term" value="P:vesicle-mediated transport"/>
    <property type="evidence" value="ECO:0007669"/>
    <property type="project" value="InterPro"/>
</dbReference>
<dbReference type="EMBL" id="MDYQ01000001">
    <property type="protein sequence ID" value="PRP89707.1"/>
    <property type="molecule type" value="Genomic_DNA"/>
</dbReference>
<dbReference type="GO" id="GO:0005085">
    <property type="term" value="F:guanyl-nucleotide exchange factor activity"/>
    <property type="evidence" value="ECO:0007669"/>
    <property type="project" value="InterPro"/>
</dbReference>
<evidence type="ECO:0000313" key="2">
    <source>
        <dbReference type="EMBL" id="PRP89707.1"/>
    </source>
</evidence>
<feature type="domain" description="VPS9" evidence="1">
    <location>
        <begin position="53"/>
        <end position="185"/>
    </location>
</feature>
<organism evidence="2 3">
    <name type="scientific">Planoprotostelium fungivorum</name>
    <dbReference type="NCBI Taxonomy" id="1890364"/>
    <lineage>
        <taxon>Eukaryota</taxon>
        <taxon>Amoebozoa</taxon>
        <taxon>Evosea</taxon>
        <taxon>Variosea</taxon>
        <taxon>Cavosteliida</taxon>
        <taxon>Cavosteliaceae</taxon>
        <taxon>Planoprotostelium</taxon>
    </lineage>
</organism>
<dbReference type="STRING" id="1890364.A0A2P6P0J3"/>
<name>A0A2P6P0J3_9EUKA</name>
<dbReference type="InterPro" id="IPR045046">
    <property type="entry name" value="Vps9-like"/>
</dbReference>
<sequence length="185" mass="21208">MESAPDMEKNMIQQGHVSSAEDLQQNFISPIVSDVLFPSIFGNLFELYKIKNSTRDQIFHERISVFSTITPLHIGVDPEFWLEETARGTLVDTEDPYYEAIELMRSLNNYHTARSKLELLVRTNQTIINIVQNHYSHEVMMGADQLLPLICYITAKANTPNMYSELAFLLDFTYESDMAGELGYT</sequence>
<dbReference type="Proteomes" id="UP000241769">
    <property type="component" value="Unassembled WGS sequence"/>
</dbReference>
<dbReference type="GO" id="GO:0030139">
    <property type="term" value="C:endocytic vesicle"/>
    <property type="evidence" value="ECO:0007669"/>
    <property type="project" value="TreeGrafter"/>
</dbReference>
<dbReference type="InParanoid" id="A0A2P6P0J3"/>
<dbReference type="PANTHER" id="PTHR23101">
    <property type="entry name" value="RAB GDP/GTP EXCHANGE FACTOR"/>
    <property type="match status" value="1"/>
</dbReference>
<proteinExistence type="predicted"/>